<organism evidence="2 3">
    <name type="scientific">Mycena belliarum</name>
    <dbReference type="NCBI Taxonomy" id="1033014"/>
    <lineage>
        <taxon>Eukaryota</taxon>
        <taxon>Fungi</taxon>
        <taxon>Dikarya</taxon>
        <taxon>Basidiomycota</taxon>
        <taxon>Agaricomycotina</taxon>
        <taxon>Agaricomycetes</taxon>
        <taxon>Agaricomycetidae</taxon>
        <taxon>Agaricales</taxon>
        <taxon>Marasmiineae</taxon>
        <taxon>Mycenaceae</taxon>
        <taxon>Mycena</taxon>
    </lineage>
</organism>
<dbReference type="AlphaFoldDB" id="A0AAD6XWS9"/>
<accession>A0AAD6XWS9</accession>
<evidence type="ECO:0000256" key="1">
    <source>
        <dbReference type="SAM" id="MobiDB-lite"/>
    </source>
</evidence>
<dbReference type="Proteomes" id="UP001222325">
    <property type="component" value="Unassembled WGS sequence"/>
</dbReference>
<feature type="region of interest" description="Disordered" evidence="1">
    <location>
        <begin position="1"/>
        <end position="20"/>
    </location>
</feature>
<evidence type="ECO:0000313" key="2">
    <source>
        <dbReference type="EMBL" id="KAJ7093832.1"/>
    </source>
</evidence>
<feature type="compositionally biased region" description="Low complexity" evidence="1">
    <location>
        <begin position="133"/>
        <end position="164"/>
    </location>
</feature>
<reference evidence="2" key="1">
    <citation type="submission" date="2023-03" db="EMBL/GenBank/DDBJ databases">
        <title>Massive genome expansion in bonnet fungi (Mycena s.s.) driven by repeated elements and novel gene families across ecological guilds.</title>
        <authorList>
            <consortium name="Lawrence Berkeley National Laboratory"/>
            <person name="Harder C.B."/>
            <person name="Miyauchi S."/>
            <person name="Viragh M."/>
            <person name="Kuo A."/>
            <person name="Thoen E."/>
            <person name="Andreopoulos B."/>
            <person name="Lu D."/>
            <person name="Skrede I."/>
            <person name="Drula E."/>
            <person name="Henrissat B."/>
            <person name="Morin E."/>
            <person name="Kohler A."/>
            <person name="Barry K."/>
            <person name="LaButti K."/>
            <person name="Morin E."/>
            <person name="Salamov A."/>
            <person name="Lipzen A."/>
            <person name="Mereny Z."/>
            <person name="Hegedus B."/>
            <person name="Baldrian P."/>
            <person name="Stursova M."/>
            <person name="Weitz H."/>
            <person name="Taylor A."/>
            <person name="Grigoriev I.V."/>
            <person name="Nagy L.G."/>
            <person name="Martin F."/>
            <person name="Kauserud H."/>
        </authorList>
    </citation>
    <scope>NUCLEOTIDE SEQUENCE</scope>
    <source>
        <strain evidence="2">CBHHK173m</strain>
    </source>
</reference>
<protein>
    <submittedName>
        <fullName evidence="2">Uncharacterized protein</fullName>
    </submittedName>
</protein>
<dbReference type="EMBL" id="JARJCN010000015">
    <property type="protein sequence ID" value="KAJ7093832.1"/>
    <property type="molecule type" value="Genomic_DNA"/>
</dbReference>
<feature type="region of interest" description="Disordered" evidence="1">
    <location>
        <begin position="133"/>
        <end position="319"/>
    </location>
</feature>
<feature type="compositionally biased region" description="Low complexity" evidence="1">
    <location>
        <begin position="257"/>
        <end position="269"/>
    </location>
</feature>
<keyword evidence="3" id="KW-1185">Reference proteome</keyword>
<name>A0AAD6XWS9_9AGAR</name>
<feature type="compositionally biased region" description="Pro residues" evidence="1">
    <location>
        <begin position="1"/>
        <end position="16"/>
    </location>
</feature>
<feature type="compositionally biased region" description="Pro residues" evidence="1">
    <location>
        <begin position="270"/>
        <end position="294"/>
    </location>
</feature>
<comment type="caution">
    <text evidence="2">The sequence shown here is derived from an EMBL/GenBank/DDBJ whole genome shotgun (WGS) entry which is preliminary data.</text>
</comment>
<evidence type="ECO:0000313" key="3">
    <source>
        <dbReference type="Proteomes" id="UP001222325"/>
    </source>
</evidence>
<feature type="compositionally biased region" description="Low complexity" evidence="1">
    <location>
        <begin position="174"/>
        <end position="204"/>
    </location>
</feature>
<feature type="compositionally biased region" description="Pro residues" evidence="1">
    <location>
        <begin position="243"/>
        <end position="256"/>
    </location>
</feature>
<proteinExistence type="predicted"/>
<sequence length="319" mass="33656">MDSSPPPPPPPPPPRAPTLSLLEFGDLVSSALMRCDAPESLLPFAASTPVTNTRTSGGAHTRSRVRSFLTKLARLVKRPSSSRVRTARPRTDADYRIPELRISTSFQRAAHAEFVPYLPLALCEERAASSASLPSTSSQSSAPFSSPSASSSECSSGSSDSSGSYRTAALHSTSAYGSQSDSSCSAAPSSSSSSASAPSKPKSAYNRKSTPHREHAFASTPAITKRASAPSLSARRRRATLPPAHPPPPYPLPALPVSPSLGLPGHPYRCTPPCPEPPLPPHPYTASRPSPPARPSWRSQAPTLPSELRQPGARRDTFL</sequence>
<gene>
    <name evidence="2" type="ORF">B0H15DRAFT_830900</name>
</gene>